<dbReference type="Proteomes" id="UP000887013">
    <property type="component" value="Unassembled WGS sequence"/>
</dbReference>
<dbReference type="AlphaFoldDB" id="A0A8X6MPX2"/>
<feature type="region of interest" description="Disordered" evidence="1">
    <location>
        <begin position="108"/>
        <end position="127"/>
    </location>
</feature>
<keyword evidence="3" id="KW-1185">Reference proteome</keyword>
<evidence type="ECO:0000313" key="3">
    <source>
        <dbReference type="Proteomes" id="UP000887013"/>
    </source>
</evidence>
<evidence type="ECO:0000313" key="2">
    <source>
        <dbReference type="EMBL" id="GFS71697.1"/>
    </source>
</evidence>
<accession>A0A8X6MPX2</accession>
<dbReference type="EMBL" id="BMAW01049666">
    <property type="protein sequence ID" value="GFS71697.1"/>
    <property type="molecule type" value="Genomic_DNA"/>
</dbReference>
<evidence type="ECO:0000256" key="1">
    <source>
        <dbReference type="SAM" id="MobiDB-lite"/>
    </source>
</evidence>
<gene>
    <name evidence="2" type="ORF">NPIL_267291</name>
</gene>
<protein>
    <submittedName>
        <fullName evidence="2">Uncharacterized protein</fullName>
    </submittedName>
</protein>
<comment type="caution">
    <text evidence="2">The sequence shown here is derived from an EMBL/GenBank/DDBJ whole genome shotgun (WGS) entry which is preliminary data.</text>
</comment>
<sequence>MSVNDIRRKAERRCALKNRLIQVPVIGEIKFDAVGDILISHLQPPPPPPPTTIKKLSPPIMWLDLSWCGLEKFITTVIVVCTCLPFPPQEFSLRKVAFGIADDFGGACEEGSGGLPGSHSRPVDPRD</sequence>
<reference evidence="2" key="1">
    <citation type="submission" date="2020-08" db="EMBL/GenBank/DDBJ databases">
        <title>Multicomponent nature underlies the extraordinary mechanical properties of spider dragline silk.</title>
        <authorList>
            <person name="Kono N."/>
            <person name="Nakamura H."/>
            <person name="Mori M."/>
            <person name="Yoshida Y."/>
            <person name="Ohtoshi R."/>
            <person name="Malay A.D."/>
            <person name="Moran D.A.P."/>
            <person name="Tomita M."/>
            <person name="Numata K."/>
            <person name="Arakawa K."/>
        </authorList>
    </citation>
    <scope>NUCLEOTIDE SEQUENCE</scope>
</reference>
<organism evidence="2 3">
    <name type="scientific">Nephila pilipes</name>
    <name type="common">Giant wood spider</name>
    <name type="synonym">Nephila maculata</name>
    <dbReference type="NCBI Taxonomy" id="299642"/>
    <lineage>
        <taxon>Eukaryota</taxon>
        <taxon>Metazoa</taxon>
        <taxon>Ecdysozoa</taxon>
        <taxon>Arthropoda</taxon>
        <taxon>Chelicerata</taxon>
        <taxon>Arachnida</taxon>
        <taxon>Araneae</taxon>
        <taxon>Araneomorphae</taxon>
        <taxon>Entelegynae</taxon>
        <taxon>Araneoidea</taxon>
        <taxon>Nephilidae</taxon>
        <taxon>Nephila</taxon>
    </lineage>
</organism>
<proteinExistence type="predicted"/>
<name>A0A8X6MPX2_NEPPI</name>